<reference evidence="2" key="1">
    <citation type="journal article" date="2019" name="Int. J. Syst. Evol. Microbiol.">
        <title>The Global Catalogue of Microorganisms (GCM) 10K type strain sequencing project: providing services to taxonomists for standard genome sequencing and annotation.</title>
        <authorList>
            <consortium name="The Broad Institute Genomics Platform"/>
            <consortium name="The Broad Institute Genome Sequencing Center for Infectious Disease"/>
            <person name="Wu L."/>
            <person name="Ma J."/>
        </authorList>
    </citation>
    <scope>NUCLEOTIDE SEQUENCE [LARGE SCALE GENOMIC DNA]</scope>
    <source>
        <strain evidence="2">JCM 17938</strain>
    </source>
</reference>
<accession>A0ABP8TWW8</accession>
<dbReference type="EMBL" id="BAABHJ010000040">
    <property type="protein sequence ID" value="GAA4618492.1"/>
    <property type="molecule type" value="Genomic_DNA"/>
</dbReference>
<keyword evidence="2" id="KW-1185">Reference proteome</keyword>
<evidence type="ECO:0000313" key="1">
    <source>
        <dbReference type="EMBL" id="GAA4618492.1"/>
    </source>
</evidence>
<proteinExistence type="predicted"/>
<evidence type="ECO:0008006" key="3">
    <source>
        <dbReference type="Google" id="ProtNLM"/>
    </source>
</evidence>
<protein>
    <recommendedName>
        <fullName evidence="3">Ig-like domain-containing protein</fullName>
    </recommendedName>
</protein>
<gene>
    <name evidence="1" type="ORF">GCM10023195_83140</name>
</gene>
<evidence type="ECO:0000313" key="2">
    <source>
        <dbReference type="Proteomes" id="UP001500212"/>
    </source>
</evidence>
<sequence length="80" mass="8529">MVPAGYTVALVHEGQWLTTPVTARLVRGTRVRIYCTVEGGMVAGPTGHQSTLWDKIDGGYIPDVDVDTGTQQPIRGNCGS</sequence>
<organism evidence="1 2">
    <name type="scientific">Actinoallomurus liliacearum</name>
    <dbReference type="NCBI Taxonomy" id="1080073"/>
    <lineage>
        <taxon>Bacteria</taxon>
        <taxon>Bacillati</taxon>
        <taxon>Actinomycetota</taxon>
        <taxon>Actinomycetes</taxon>
        <taxon>Streptosporangiales</taxon>
        <taxon>Thermomonosporaceae</taxon>
        <taxon>Actinoallomurus</taxon>
    </lineage>
</organism>
<name>A0ABP8TWW8_9ACTN</name>
<comment type="caution">
    <text evidence="1">The sequence shown here is derived from an EMBL/GenBank/DDBJ whole genome shotgun (WGS) entry which is preliminary data.</text>
</comment>
<dbReference type="Proteomes" id="UP001500212">
    <property type="component" value="Unassembled WGS sequence"/>
</dbReference>
<dbReference type="RefSeq" id="WP_345366690.1">
    <property type="nucleotide sequence ID" value="NZ_BAABHJ010000040.1"/>
</dbReference>